<organism evidence="1 2">
    <name type="scientific">Acidaminococcus intestini (strain RyC-MR95)</name>
    <dbReference type="NCBI Taxonomy" id="568816"/>
    <lineage>
        <taxon>Bacteria</taxon>
        <taxon>Bacillati</taxon>
        <taxon>Bacillota</taxon>
        <taxon>Negativicutes</taxon>
        <taxon>Acidaminococcales</taxon>
        <taxon>Acidaminococcaceae</taxon>
        <taxon>Acidaminococcus</taxon>
    </lineage>
</organism>
<evidence type="ECO:0000313" key="2">
    <source>
        <dbReference type="Proteomes" id="UP000007093"/>
    </source>
</evidence>
<accession>G4Q8P8</accession>
<evidence type="ECO:0000313" key="1">
    <source>
        <dbReference type="EMBL" id="AEQ22481.1"/>
    </source>
</evidence>
<name>G4Q8P8_ACIIR</name>
<gene>
    <name evidence="1" type="ordered locus">Acin_1256</name>
</gene>
<keyword evidence="2" id="KW-1185">Reference proteome</keyword>
<sequence length="58" mass="7196">MNQKNDETYQLRYVCWYGHIFHRYEDAVTARQYSRWHSDFDRIVKVWGGWKIVPMGKE</sequence>
<reference evidence="1 2" key="1">
    <citation type="journal article" date="2011" name="J. Bacteriol.">
        <title>Complete genome sequence of Acidaminococcus intestini RYC-MR95, a Gram-negative bacterium from the phylum Firmicutes.</title>
        <authorList>
            <person name="D'Auria G."/>
            <person name="Galan J.C."/>
            <person name="Rodriguez-Alcayna M."/>
            <person name="Moya A."/>
            <person name="Baquero F."/>
            <person name="Latorre A."/>
        </authorList>
    </citation>
    <scope>NUCLEOTIDE SEQUENCE [LARGE SCALE GENOMIC DNA]</scope>
    <source>
        <strain evidence="1 2">RyC-MR95</strain>
    </source>
</reference>
<dbReference type="KEGG" id="ain:Acin_1256"/>
<dbReference type="EMBL" id="CP003058">
    <property type="protein sequence ID" value="AEQ22481.1"/>
    <property type="molecule type" value="Genomic_DNA"/>
</dbReference>
<dbReference type="STRING" id="568816.Acin_1256"/>
<dbReference type="AlphaFoldDB" id="G4Q8P8"/>
<dbReference type="RefSeq" id="WP_014128516.1">
    <property type="nucleotide sequence ID" value="NC_016077.1"/>
</dbReference>
<dbReference type="HOGENOM" id="CLU_2968794_0_0_9"/>
<dbReference type="Proteomes" id="UP000007093">
    <property type="component" value="Chromosome"/>
</dbReference>
<protein>
    <submittedName>
        <fullName evidence="1">Uncharacterized protein</fullName>
    </submittedName>
</protein>
<dbReference type="PATRIC" id="fig|568816.4.peg.1213"/>
<proteinExistence type="predicted"/>
<dbReference type="InParanoid" id="G4Q8P8"/>
<dbReference type="GeneID" id="92878506"/>